<dbReference type="GO" id="GO:0005829">
    <property type="term" value="C:cytosol"/>
    <property type="evidence" value="ECO:0007669"/>
    <property type="project" value="TreeGrafter"/>
</dbReference>
<dbReference type="CDD" id="cd00590">
    <property type="entry name" value="RRM_SF"/>
    <property type="match status" value="1"/>
</dbReference>
<evidence type="ECO:0000256" key="1">
    <source>
        <dbReference type="ARBA" id="ARBA00022884"/>
    </source>
</evidence>
<sequence>MASSYSTPIGATQVGSYFVQQYYQVLQQQPDYVHQFYTDASSIVRVDGDSNESASALVQIHTLIMSMSFSGIKIKTINSLESWNGGVLVVASGSVKLKDINGWRNFVQTFLLAPQEKGYFVLNDVFHFVNEERSELVQAPVDSQNNLDAQPTSSNLLAESPAVHDYALEVEATEYVNSVNIQGNDAVEEYSYPEHDHENLYEAEAEVEYEYESEYEHDEADPEADVPEETHFGEGTAQVRSFEEETSFPSNVVEVVPEPEPAAEEPVGEPSKLSYASILRAPKGPAPSVRIQPSYTKSAPPVSEWQPPVEQSISMPPAAPEASLDLADEGFSQEGESKSVYVRNLPSTVSSLDVLQEFKNYGKIKQDGVFLRNRKDVGICYAFVEFEEVQGVQNAIKPLVDVANHVGDFHLRHIEAEASPIQLSGRQVYIEERRPTSSSVSRGGRSGRGRGRGGRPAGRTFGRGSNPDDRVKSNGYREAVLVTLESDAKGENIVMFCTHLLKIFLICLTSMQCDQQHQPQQPQGLGTGCFIINVILASSSSSSLLSSLRRALSYQMPFVLVKRLDNYRAYRLREIRED</sequence>
<dbReference type="Pfam" id="PF02136">
    <property type="entry name" value="NTF2"/>
    <property type="match status" value="1"/>
</dbReference>
<dbReference type="SUPFAM" id="SSF54427">
    <property type="entry name" value="NTF2-like"/>
    <property type="match status" value="1"/>
</dbReference>
<organism evidence="6 7">
    <name type="scientific">Solanum commersonii</name>
    <name type="common">Commerson's wild potato</name>
    <name type="synonym">Commerson's nightshade</name>
    <dbReference type="NCBI Taxonomy" id="4109"/>
    <lineage>
        <taxon>Eukaryota</taxon>
        <taxon>Viridiplantae</taxon>
        <taxon>Streptophyta</taxon>
        <taxon>Embryophyta</taxon>
        <taxon>Tracheophyta</taxon>
        <taxon>Spermatophyta</taxon>
        <taxon>Magnoliopsida</taxon>
        <taxon>eudicotyledons</taxon>
        <taxon>Gunneridae</taxon>
        <taxon>Pentapetalae</taxon>
        <taxon>asterids</taxon>
        <taxon>lamiids</taxon>
        <taxon>Solanales</taxon>
        <taxon>Solanaceae</taxon>
        <taxon>Solanoideae</taxon>
        <taxon>Solaneae</taxon>
        <taxon>Solanum</taxon>
    </lineage>
</organism>
<feature type="domain" description="NTF2" evidence="5">
    <location>
        <begin position="14"/>
        <end position="128"/>
    </location>
</feature>
<gene>
    <name evidence="6" type="ORF">H5410_034646</name>
</gene>
<evidence type="ECO:0000313" key="6">
    <source>
        <dbReference type="EMBL" id="KAG5603276.1"/>
    </source>
</evidence>
<feature type="domain" description="RRM" evidence="4">
    <location>
        <begin position="338"/>
        <end position="435"/>
    </location>
</feature>
<dbReference type="InterPro" id="IPR032710">
    <property type="entry name" value="NTF2-like_dom_sf"/>
</dbReference>
<comment type="caution">
    <text evidence="6">The sequence shown here is derived from an EMBL/GenBank/DDBJ whole genome shotgun (WGS) entry which is preliminary data.</text>
</comment>
<dbReference type="AlphaFoldDB" id="A0A9J5YW31"/>
<dbReference type="InterPro" id="IPR035979">
    <property type="entry name" value="RBD_domain_sf"/>
</dbReference>
<dbReference type="InterPro" id="IPR000504">
    <property type="entry name" value="RRM_dom"/>
</dbReference>
<dbReference type="CDD" id="cd00780">
    <property type="entry name" value="NTF2"/>
    <property type="match status" value="1"/>
</dbReference>
<dbReference type="InterPro" id="IPR018222">
    <property type="entry name" value="Nuclear_transport_factor_2_euk"/>
</dbReference>
<protein>
    <recommendedName>
        <fullName evidence="8">G3BP-like protein</fullName>
    </recommendedName>
</protein>
<dbReference type="GO" id="GO:0003729">
    <property type="term" value="F:mRNA binding"/>
    <property type="evidence" value="ECO:0007669"/>
    <property type="project" value="TreeGrafter"/>
</dbReference>
<dbReference type="InterPro" id="IPR012677">
    <property type="entry name" value="Nucleotide-bd_a/b_plait_sf"/>
</dbReference>
<dbReference type="SUPFAM" id="SSF54928">
    <property type="entry name" value="RNA-binding domain, RBD"/>
    <property type="match status" value="1"/>
</dbReference>
<dbReference type="Proteomes" id="UP000824120">
    <property type="component" value="Chromosome 6"/>
</dbReference>
<dbReference type="Gene3D" id="3.10.450.50">
    <property type="match status" value="1"/>
</dbReference>
<evidence type="ECO:0000313" key="7">
    <source>
        <dbReference type="Proteomes" id="UP000824120"/>
    </source>
</evidence>
<reference evidence="6 7" key="1">
    <citation type="submission" date="2020-09" db="EMBL/GenBank/DDBJ databases">
        <title>De no assembly of potato wild relative species, Solanum commersonii.</title>
        <authorList>
            <person name="Cho K."/>
        </authorList>
    </citation>
    <scope>NUCLEOTIDE SEQUENCE [LARGE SCALE GENOMIC DNA]</scope>
    <source>
        <strain evidence="6">LZ3.2</strain>
        <tissue evidence="6">Leaf</tissue>
    </source>
</reference>
<dbReference type="InterPro" id="IPR002075">
    <property type="entry name" value="NTF2_dom"/>
</dbReference>
<evidence type="ECO:0000256" key="2">
    <source>
        <dbReference type="PROSITE-ProRule" id="PRU00176"/>
    </source>
</evidence>
<keyword evidence="1 2" id="KW-0694">RNA-binding</keyword>
<dbReference type="PANTHER" id="PTHR10693:SF29">
    <property type="entry name" value="GB|AAD20086.1"/>
    <property type="match status" value="1"/>
</dbReference>
<dbReference type="Pfam" id="PF00076">
    <property type="entry name" value="RRM_1"/>
    <property type="match status" value="1"/>
</dbReference>
<evidence type="ECO:0008006" key="8">
    <source>
        <dbReference type="Google" id="ProtNLM"/>
    </source>
</evidence>
<dbReference type="EMBL" id="JACXVP010000006">
    <property type="protein sequence ID" value="KAG5603276.1"/>
    <property type="molecule type" value="Genomic_DNA"/>
</dbReference>
<proteinExistence type="predicted"/>
<dbReference type="OrthoDB" id="339151at2759"/>
<dbReference type="PANTHER" id="PTHR10693">
    <property type="entry name" value="RAS GTPASE-ACTIVATING PROTEIN-BINDING PROTEIN"/>
    <property type="match status" value="1"/>
</dbReference>
<dbReference type="InterPro" id="IPR039539">
    <property type="entry name" value="Ras_GTPase_bind_prot"/>
</dbReference>
<dbReference type="PROSITE" id="PS50177">
    <property type="entry name" value="NTF2_DOMAIN"/>
    <property type="match status" value="1"/>
</dbReference>
<dbReference type="PROSITE" id="PS50102">
    <property type="entry name" value="RRM"/>
    <property type="match status" value="1"/>
</dbReference>
<feature type="region of interest" description="Disordered" evidence="3">
    <location>
        <begin position="283"/>
        <end position="317"/>
    </location>
</feature>
<dbReference type="FunFam" id="3.10.450.50:FF:000003">
    <property type="entry name" value="Nuclear transport factor 2 family protein"/>
    <property type="match status" value="1"/>
</dbReference>
<feature type="region of interest" description="Disordered" evidence="3">
    <location>
        <begin position="432"/>
        <end position="472"/>
    </location>
</feature>
<evidence type="ECO:0000256" key="3">
    <source>
        <dbReference type="SAM" id="MobiDB-lite"/>
    </source>
</evidence>
<name>A0A9J5YW31_SOLCO</name>
<accession>A0A9J5YW31</accession>
<evidence type="ECO:0000259" key="4">
    <source>
        <dbReference type="PROSITE" id="PS50102"/>
    </source>
</evidence>
<dbReference type="SMART" id="SM00360">
    <property type="entry name" value="RRM"/>
    <property type="match status" value="1"/>
</dbReference>
<keyword evidence="7" id="KW-1185">Reference proteome</keyword>
<dbReference type="Gene3D" id="3.30.70.330">
    <property type="match status" value="1"/>
</dbReference>
<evidence type="ECO:0000259" key="5">
    <source>
        <dbReference type="PROSITE" id="PS50177"/>
    </source>
</evidence>
<dbReference type="GO" id="GO:1990904">
    <property type="term" value="C:ribonucleoprotein complex"/>
    <property type="evidence" value="ECO:0007669"/>
    <property type="project" value="TreeGrafter"/>
</dbReference>